<keyword evidence="7 10" id="KW-1133">Transmembrane helix</keyword>
<dbReference type="Pfam" id="PF02080">
    <property type="entry name" value="TrkA_C"/>
    <property type="match status" value="1"/>
</dbReference>
<reference evidence="14 15" key="1">
    <citation type="journal article" date="2018" name="Nat. Biotechnol.">
        <title>A standardized bacterial taxonomy based on genome phylogeny substantially revises the tree of life.</title>
        <authorList>
            <person name="Parks D.H."/>
            <person name="Chuvochina M."/>
            <person name="Waite D.W."/>
            <person name="Rinke C."/>
            <person name="Skarshewski A."/>
            <person name="Chaumeil P.A."/>
            <person name="Hugenholtz P."/>
        </authorList>
    </citation>
    <scope>NUCLEOTIDE SEQUENCE [LARGE SCALE GENOMIC DNA]</scope>
    <source>
        <strain evidence="13">UBA11621</strain>
        <strain evidence="12">UBA11978</strain>
    </source>
</reference>
<dbReference type="InterPro" id="IPR006153">
    <property type="entry name" value="Cation/H_exchanger_TM"/>
</dbReference>
<feature type="transmembrane region" description="Helical" evidence="10">
    <location>
        <begin position="268"/>
        <end position="290"/>
    </location>
</feature>
<dbReference type="NCBIfam" id="NF003716">
    <property type="entry name" value="PRK05326.1-3"/>
    <property type="match status" value="1"/>
</dbReference>
<comment type="caution">
    <text evidence="13">The sequence shown here is derived from an EMBL/GenBank/DDBJ whole genome shotgun (WGS) entry which is preliminary data.</text>
</comment>
<evidence type="ECO:0000313" key="15">
    <source>
        <dbReference type="Proteomes" id="UP000264779"/>
    </source>
</evidence>
<feature type="transmembrane region" description="Helical" evidence="10">
    <location>
        <begin position="59"/>
        <end position="78"/>
    </location>
</feature>
<keyword evidence="6 10" id="KW-0812">Transmembrane</keyword>
<keyword evidence="5" id="KW-0633">Potassium transport</keyword>
<dbReference type="EMBL" id="DONK01000041">
    <property type="protein sequence ID" value="HBU50141.1"/>
    <property type="molecule type" value="Genomic_DNA"/>
</dbReference>
<evidence type="ECO:0000313" key="12">
    <source>
        <dbReference type="EMBL" id="HAW74970.1"/>
    </source>
</evidence>
<evidence type="ECO:0000256" key="1">
    <source>
        <dbReference type="ARBA" id="ARBA00004651"/>
    </source>
</evidence>
<feature type="transmembrane region" description="Helical" evidence="10">
    <location>
        <begin position="189"/>
        <end position="212"/>
    </location>
</feature>
<dbReference type="Proteomes" id="UP000263517">
    <property type="component" value="Unassembled WGS sequence"/>
</dbReference>
<evidence type="ECO:0000256" key="6">
    <source>
        <dbReference type="ARBA" id="ARBA00022692"/>
    </source>
</evidence>
<keyword evidence="3" id="KW-0050">Antiport</keyword>
<dbReference type="GO" id="GO:0006813">
    <property type="term" value="P:potassium ion transport"/>
    <property type="evidence" value="ECO:0007669"/>
    <property type="project" value="UniProtKB-KW"/>
</dbReference>
<dbReference type="EMBL" id="DNAN01000152">
    <property type="protein sequence ID" value="HAW74970.1"/>
    <property type="molecule type" value="Genomic_DNA"/>
</dbReference>
<dbReference type="Gene3D" id="1.20.1530.20">
    <property type="match status" value="1"/>
</dbReference>
<keyword evidence="8" id="KW-0406">Ion transport</keyword>
<comment type="subcellular location">
    <subcellularLocation>
        <location evidence="1">Cell membrane</location>
        <topology evidence="1">Multi-pass membrane protein</topology>
    </subcellularLocation>
</comment>
<dbReference type="GO" id="GO:0008324">
    <property type="term" value="F:monoatomic cation transmembrane transporter activity"/>
    <property type="evidence" value="ECO:0007669"/>
    <property type="project" value="InterPro"/>
</dbReference>
<sequence>MFAVDHIILLSAVLAILGVLASKLSPRFGVPVLVLFLGVGMLAGEDGIGRIHFDNADTAHSIGTFALILILFDGGLQTSRKSIMRAWKPAALLATLGVIGTATVTGLAAMYILDLPLYMGLLLGAIVGSTDAAAVFSVLRNAGIAIPAKIKATLELESASNDPMAIFLTVGLITLIQDSTTKPLELLTLFASQMGLGALVGGLVGGIAVWLFRRVTLMAIGLYPVFVMLFGVLAFGLAANVDGSGFLATFITGVVIGNSRFSYQRNTFVFLDGLAWLGQIAMFVILGLLVTPSELFQSWKEGLLIAAVLIFVARPLVVMPLLLLNRFSFNAALLISWVGLRGSVPIILAIFPLIFGLPNAELIFNVVFFIVLISALLQGSSLPFAARKLGLVLEGKPKASNTIEIVKVAKSKRELIEIELPYGSPAVGLTISELSLPKGTIIALVARGEETLIPKGSITLQEDDQVFIVTKLLDKNAVEACFYPEK</sequence>
<keyword evidence="9 10" id="KW-0472">Membrane</keyword>
<evidence type="ECO:0000313" key="14">
    <source>
        <dbReference type="Proteomes" id="UP000263517"/>
    </source>
</evidence>
<dbReference type="Gene3D" id="3.30.70.1450">
    <property type="entry name" value="Regulator of K+ conductance, C-terminal domain"/>
    <property type="match status" value="1"/>
</dbReference>
<dbReference type="InterPro" id="IPR038770">
    <property type="entry name" value="Na+/solute_symporter_sf"/>
</dbReference>
<dbReference type="SUPFAM" id="SSF116726">
    <property type="entry name" value="TrkA C-terminal domain-like"/>
    <property type="match status" value="1"/>
</dbReference>
<feature type="transmembrane region" description="Helical" evidence="10">
    <location>
        <begin position="90"/>
        <end position="112"/>
    </location>
</feature>
<dbReference type="GO" id="GO:0005886">
    <property type="term" value="C:plasma membrane"/>
    <property type="evidence" value="ECO:0007669"/>
    <property type="project" value="UniProtKB-SubCell"/>
</dbReference>
<dbReference type="PANTHER" id="PTHR32507">
    <property type="entry name" value="NA(+)/H(+) ANTIPORTER 1"/>
    <property type="match status" value="1"/>
</dbReference>
<evidence type="ECO:0000256" key="2">
    <source>
        <dbReference type="ARBA" id="ARBA00022448"/>
    </source>
</evidence>
<feature type="transmembrane region" description="Helical" evidence="10">
    <location>
        <begin position="302"/>
        <end position="324"/>
    </location>
</feature>
<keyword evidence="5" id="KW-0630">Potassium</keyword>
<evidence type="ECO:0000256" key="3">
    <source>
        <dbReference type="ARBA" id="ARBA00022449"/>
    </source>
</evidence>
<dbReference type="PANTHER" id="PTHR32507:SF7">
    <property type="entry name" value="K(+)_H(+) ANTIPORTER NHAP2"/>
    <property type="match status" value="1"/>
</dbReference>
<dbReference type="InterPro" id="IPR006037">
    <property type="entry name" value="RCK_C"/>
</dbReference>
<dbReference type="Pfam" id="PF00999">
    <property type="entry name" value="Na_H_Exchanger"/>
    <property type="match status" value="1"/>
</dbReference>
<evidence type="ECO:0000313" key="13">
    <source>
        <dbReference type="EMBL" id="HBU50141.1"/>
    </source>
</evidence>
<feature type="transmembrane region" description="Helical" evidence="10">
    <location>
        <begin position="362"/>
        <end position="386"/>
    </location>
</feature>
<evidence type="ECO:0000256" key="5">
    <source>
        <dbReference type="ARBA" id="ARBA00022538"/>
    </source>
</evidence>
<evidence type="ECO:0000256" key="8">
    <source>
        <dbReference type="ARBA" id="ARBA00023065"/>
    </source>
</evidence>
<dbReference type="Proteomes" id="UP000264779">
    <property type="component" value="Unassembled WGS sequence"/>
</dbReference>
<feature type="transmembrane region" description="Helical" evidence="10">
    <location>
        <begin position="219"/>
        <end position="238"/>
    </location>
</feature>
<gene>
    <name evidence="12" type="ORF">DCW74_04450</name>
    <name evidence="13" type="ORF">DEB45_02675</name>
</gene>
<dbReference type="NCBIfam" id="NF003715">
    <property type="entry name" value="PRK05326.1-2"/>
    <property type="match status" value="1"/>
</dbReference>
<evidence type="ECO:0000256" key="7">
    <source>
        <dbReference type="ARBA" id="ARBA00022989"/>
    </source>
</evidence>
<dbReference type="PROSITE" id="PS51202">
    <property type="entry name" value="RCK_C"/>
    <property type="match status" value="1"/>
</dbReference>
<evidence type="ECO:0000256" key="10">
    <source>
        <dbReference type="SAM" id="Phobius"/>
    </source>
</evidence>
<keyword evidence="2" id="KW-0813">Transport</keyword>
<accession>A0A358DV37</accession>
<keyword evidence="4" id="KW-1003">Cell membrane</keyword>
<dbReference type="InterPro" id="IPR036721">
    <property type="entry name" value="RCK_C_sf"/>
</dbReference>
<dbReference type="RefSeq" id="WP_272964315.1">
    <property type="nucleotide sequence ID" value="NZ_CALBIY010000048.1"/>
</dbReference>
<feature type="transmembrane region" description="Helical" evidence="10">
    <location>
        <begin position="331"/>
        <end position="356"/>
    </location>
</feature>
<dbReference type="AlphaFoldDB" id="A0A358DV37"/>
<dbReference type="GO" id="GO:1902600">
    <property type="term" value="P:proton transmembrane transport"/>
    <property type="evidence" value="ECO:0007669"/>
    <property type="project" value="InterPro"/>
</dbReference>
<dbReference type="STRING" id="589873.EP12_04080"/>
<feature type="domain" description="RCK C-terminal" evidence="11">
    <location>
        <begin position="403"/>
        <end position="484"/>
    </location>
</feature>
<proteinExistence type="predicted"/>
<name>A0A358DV37_9ALTE</name>
<dbReference type="GO" id="GO:0015297">
    <property type="term" value="F:antiporter activity"/>
    <property type="evidence" value="ECO:0007669"/>
    <property type="project" value="UniProtKB-KW"/>
</dbReference>
<protein>
    <submittedName>
        <fullName evidence="13">Potassium/proton antiporter</fullName>
    </submittedName>
</protein>
<evidence type="ECO:0000259" key="11">
    <source>
        <dbReference type="PROSITE" id="PS51202"/>
    </source>
</evidence>
<organism evidence="13 15">
    <name type="scientific">Alteromonas australica</name>
    <dbReference type="NCBI Taxonomy" id="589873"/>
    <lineage>
        <taxon>Bacteria</taxon>
        <taxon>Pseudomonadati</taxon>
        <taxon>Pseudomonadota</taxon>
        <taxon>Gammaproteobacteria</taxon>
        <taxon>Alteromonadales</taxon>
        <taxon>Alteromonadaceae</taxon>
        <taxon>Alteromonas/Salinimonas group</taxon>
        <taxon>Alteromonas</taxon>
    </lineage>
</organism>
<feature type="transmembrane region" description="Helical" evidence="10">
    <location>
        <begin position="159"/>
        <end position="177"/>
    </location>
</feature>
<evidence type="ECO:0000256" key="4">
    <source>
        <dbReference type="ARBA" id="ARBA00022475"/>
    </source>
</evidence>
<feature type="transmembrane region" description="Helical" evidence="10">
    <location>
        <begin position="118"/>
        <end position="139"/>
    </location>
</feature>
<evidence type="ECO:0000256" key="9">
    <source>
        <dbReference type="ARBA" id="ARBA00023136"/>
    </source>
</evidence>